<dbReference type="InterPro" id="IPR043461">
    <property type="entry name" value="LpxH-like"/>
</dbReference>
<keyword evidence="1" id="KW-1003">Cell membrane</keyword>
<dbReference type="OrthoDB" id="9802481at2"/>
<protein>
    <submittedName>
        <fullName evidence="8">UDP-2,3-diacylglucosamine hydrolase</fullName>
    </submittedName>
</protein>
<feature type="region of interest" description="Disordered" evidence="6">
    <location>
        <begin position="260"/>
        <end position="281"/>
    </location>
</feature>
<dbReference type="Pfam" id="PF00149">
    <property type="entry name" value="Metallophos"/>
    <property type="match status" value="1"/>
</dbReference>
<organism evidence="8 9">
    <name type="scientific">Allorhodopirellula solitaria</name>
    <dbReference type="NCBI Taxonomy" id="2527987"/>
    <lineage>
        <taxon>Bacteria</taxon>
        <taxon>Pseudomonadati</taxon>
        <taxon>Planctomycetota</taxon>
        <taxon>Planctomycetia</taxon>
        <taxon>Pirellulales</taxon>
        <taxon>Pirellulaceae</taxon>
        <taxon>Allorhodopirellula</taxon>
    </lineage>
</organism>
<evidence type="ECO:0000259" key="7">
    <source>
        <dbReference type="Pfam" id="PF00149"/>
    </source>
</evidence>
<feature type="domain" description="Calcineurin-like phosphoesterase" evidence="7">
    <location>
        <begin position="11"/>
        <end position="216"/>
    </location>
</feature>
<dbReference type="InterPro" id="IPR029052">
    <property type="entry name" value="Metallo-depent_PP-like"/>
</dbReference>
<dbReference type="GO" id="GO:0009245">
    <property type="term" value="P:lipid A biosynthetic process"/>
    <property type="evidence" value="ECO:0007669"/>
    <property type="project" value="TreeGrafter"/>
</dbReference>
<comment type="caution">
    <text evidence="8">The sequence shown here is derived from an EMBL/GenBank/DDBJ whole genome shotgun (WGS) entry which is preliminary data.</text>
</comment>
<dbReference type="CDD" id="cd07398">
    <property type="entry name" value="MPP_YbbF-LpxH"/>
    <property type="match status" value="1"/>
</dbReference>
<dbReference type="EMBL" id="SJPK01000008">
    <property type="protein sequence ID" value="TWT64998.1"/>
    <property type="molecule type" value="Genomic_DNA"/>
</dbReference>
<dbReference type="PANTHER" id="PTHR34990">
    <property type="entry name" value="UDP-2,3-DIACYLGLUCOSAMINE HYDROLASE-RELATED"/>
    <property type="match status" value="1"/>
</dbReference>
<dbReference type="PANTHER" id="PTHR34990:SF2">
    <property type="entry name" value="BLL8164 PROTEIN"/>
    <property type="match status" value="1"/>
</dbReference>
<keyword evidence="9" id="KW-1185">Reference proteome</keyword>
<dbReference type="Proteomes" id="UP000318053">
    <property type="component" value="Unassembled WGS sequence"/>
</dbReference>
<keyword evidence="4" id="KW-0472">Membrane</keyword>
<keyword evidence="2" id="KW-0997">Cell inner membrane</keyword>
<dbReference type="Gene3D" id="3.60.21.10">
    <property type="match status" value="1"/>
</dbReference>
<dbReference type="GO" id="GO:0008758">
    <property type="term" value="F:UDP-2,3-diacylglucosamine hydrolase activity"/>
    <property type="evidence" value="ECO:0007669"/>
    <property type="project" value="TreeGrafter"/>
</dbReference>
<evidence type="ECO:0000256" key="4">
    <source>
        <dbReference type="ARBA" id="ARBA00023136"/>
    </source>
</evidence>
<dbReference type="SUPFAM" id="SSF56300">
    <property type="entry name" value="Metallo-dependent phosphatases"/>
    <property type="match status" value="1"/>
</dbReference>
<reference evidence="8 9" key="1">
    <citation type="submission" date="2019-02" db="EMBL/GenBank/DDBJ databases">
        <title>Deep-cultivation of Planctomycetes and their phenomic and genomic characterization uncovers novel biology.</title>
        <authorList>
            <person name="Wiegand S."/>
            <person name="Jogler M."/>
            <person name="Boedeker C."/>
            <person name="Pinto D."/>
            <person name="Vollmers J."/>
            <person name="Rivas-Marin E."/>
            <person name="Kohn T."/>
            <person name="Peeters S.H."/>
            <person name="Heuer A."/>
            <person name="Rast P."/>
            <person name="Oberbeckmann S."/>
            <person name="Bunk B."/>
            <person name="Jeske O."/>
            <person name="Meyerdierks A."/>
            <person name="Storesund J.E."/>
            <person name="Kallscheuer N."/>
            <person name="Luecker S."/>
            <person name="Lage O.M."/>
            <person name="Pohl T."/>
            <person name="Merkel B.J."/>
            <person name="Hornburger P."/>
            <person name="Mueller R.-W."/>
            <person name="Bruemmer F."/>
            <person name="Labrenz M."/>
            <person name="Spormann A.M."/>
            <person name="Op Den Camp H."/>
            <person name="Overmann J."/>
            <person name="Amann R."/>
            <person name="Jetten M.S.M."/>
            <person name="Mascher T."/>
            <person name="Medema M.H."/>
            <person name="Devos D.P."/>
            <person name="Kaster A.-K."/>
            <person name="Ovreas L."/>
            <person name="Rohde M."/>
            <person name="Galperin M.Y."/>
            <person name="Jogler C."/>
        </authorList>
    </citation>
    <scope>NUCLEOTIDE SEQUENCE [LARGE SCALE GENOMIC DNA]</scope>
    <source>
        <strain evidence="8 9">CA85</strain>
    </source>
</reference>
<sequence length="281" mass="31557">MANHSPTTAVRTLLISDVHLGSKHSQAQQCLEFLRSYTPEQVYLVGDFIDGWRCNQGWHWSGACKEIIDHIESLIAGGTEVFYVPGNHDSFLRNKESLGMIPDQFSDIHFANEFVFESSGGWRFLITHGDLFDVVETQAQWVSKATSFAYDAVLSANRLFNRLPGRRKKNPYGACAWLKSMVKRVVMWLSGFESAIMDHAREQNCDGVVCGHIHTPAIVYSEEMLYLNTGDWVENCTGLVEHLDGSICLESNYGSPRMLQLPAHPRTSSSPAIKKSELATR</sequence>
<keyword evidence="8" id="KW-0378">Hydrolase</keyword>
<accession>A0A5C5XQS3</accession>
<dbReference type="RefSeq" id="WP_146392266.1">
    <property type="nucleotide sequence ID" value="NZ_SJPK01000008.1"/>
</dbReference>
<evidence type="ECO:0000256" key="3">
    <source>
        <dbReference type="ARBA" id="ARBA00022723"/>
    </source>
</evidence>
<evidence type="ECO:0000256" key="2">
    <source>
        <dbReference type="ARBA" id="ARBA00022519"/>
    </source>
</evidence>
<evidence type="ECO:0000256" key="1">
    <source>
        <dbReference type="ARBA" id="ARBA00022475"/>
    </source>
</evidence>
<evidence type="ECO:0000313" key="8">
    <source>
        <dbReference type="EMBL" id="TWT64998.1"/>
    </source>
</evidence>
<dbReference type="GO" id="GO:0046872">
    <property type="term" value="F:metal ion binding"/>
    <property type="evidence" value="ECO:0007669"/>
    <property type="project" value="UniProtKB-KW"/>
</dbReference>
<dbReference type="GO" id="GO:0016020">
    <property type="term" value="C:membrane"/>
    <property type="evidence" value="ECO:0007669"/>
    <property type="project" value="GOC"/>
</dbReference>
<proteinExistence type="predicted"/>
<evidence type="ECO:0000256" key="6">
    <source>
        <dbReference type="SAM" id="MobiDB-lite"/>
    </source>
</evidence>
<keyword evidence="5" id="KW-0464">Manganese</keyword>
<gene>
    <name evidence="8" type="ORF">CA85_33430</name>
</gene>
<name>A0A5C5XQS3_9BACT</name>
<evidence type="ECO:0000256" key="5">
    <source>
        <dbReference type="ARBA" id="ARBA00023211"/>
    </source>
</evidence>
<keyword evidence="3" id="KW-0479">Metal-binding</keyword>
<evidence type="ECO:0000313" key="9">
    <source>
        <dbReference type="Proteomes" id="UP000318053"/>
    </source>
</evidence>
<dbReference type="AlphaFoldDB" id="A0A5C5XQS3"/>
<dbReference type="InterPro" id="IPR004843">
    <property type="entry name" value="Calcineurin-like_PHP"/>
</dbReference>